<organism evidence="2">
    <name type="scientific">Methanothrix harundinacea</name>
    <dbReference type="NCBI Taxonomy" id="301375"/>
    <lineage>
        <taxon>Archaea</taxon>
        <taxon>Methanobacteriati</taxon>
        <taxon>Methanobacteriota</taxon>
        <taxon>Stenosarchaea group</taxon>
        <taxon>Methanomicrobia</taxon>
        <taxon>Methanotrichales</taxon>
        <taxon>Methanotrichaceae</taxon>
        <taxon>Methanothrix</taxon>
    </lineage>
</organism>
<feature type="transmembrane region" description="Helical" evidence="1">
    <location>
        <begin position="49"/>
        <end position="67"/>
    </location>
</feature>
<proteinExistence type="predicted"/>
<protein>
    <submittedName>
        <fullName evidence="2">Uncharacterized protein</fullName>
    </submittedName>
</protein>
<dbReference type="RefSeq" id="WP_014587065.1">
    <property type="nucleotide sequence ID" value="NC_017527.1"/>
</dbReference>
<reference evidence="2" key="1">
    <citation type="submission" date="2010-08" db="EMBL/GenBank/DDBJ databases">
        <title>Quorum sensing in methanogenic archaeon.</title>
        <authorList>
            <person name="Zhang G."/>
            <person name="Zhang F."/>
            <person name="Guo X."/>
            <person name="Ding G."/>
            <person name="Zhu J."/>
            <person name="Zhou L."/>
            <person name="Cai S."/>
            <person name="Liu X."/>
            <person name="Luo Y."/>
            <person name="Shi W."/>
            <person name="Dong X."/>
        </authorList>
    </citation>
    <scope>NUCLEOTIDE SEQUENCE</scope>
    <source>
        <strain evidence="2">6Ac</strain>
    </source>
</reference>
<dbReference type="GeneID" id="12510688"/>
<feature type="transmembrane region" description="Helical" evidence="1">
    <location>
        <begin position="131"/>
        <end position="150"/>
    </location>
</feature>
<keyword evidence="1" id="KW-0472">Membrane</keyword>
<keyword evidence="1" id="KW-0812">Transmembrane</keyword>
<evidence type="ECO:0000313" key="2">
    <source>
        <dbReference type="EMBL" id="ADQ42404.1"/>
    </source>
</evidence>
<feature type="transmembrane region" description="Helical" evidence="1">
    <location>
        <begin position="103"/>
        <end position="119"/>
    </location>
</feature>
<feature type="transmembrane region" description="Helical" evidence="1">
    <location>
        <begin position="162"/>
        <end position="183"/>
    </location>
</feature>
<keyword evidence="1" id="KW-1133">Transmembrane helix</keyword>
<feature type="transmembrane region" description="Helical" evidence="1">
    <location>
        <begin position="79"/>
        <end position="97"/>
    </location>
</feature>
<dbReference type="AlphaFoldDB" id="E5KK14"/>
<dbReference type="EMBL" id="HQ188286">
    <property type="protein sequence ID" value="ADQ42404.1"/>
    <property type="molecule type" value="Genomic_DNA"/>
</dbReference>
<accession>E5KK14</accession>
<sequence length="199" mass="19913">MRVGHPRRAAALALTGAVLGPLTEAACVAGGLWIYAETGGLPYVPPWNFPAWASFPPAIWLIVGAVLGPGWMRGSSSRALALALAGVGAEIAIFVSLGMNPPAALAGGSVLAAAVVLAFRERSTLAMMGAGALLGPLVESLPISAGAWSYSAPADLFGMPGYMILAYAIFGALLGHASGAVGLPVGGGLKGTIHPDQET</sequence>
<name>E5KK14_9EURY</name>
<evidence type="ECO:0000256" key="1">
    <source>
        <dbReference type="SAM" id="Phobius"/>
    </source>
</evidence>